<dbReference type="EMBL" id="DVIU01000258">
    <property type="protein sequence ID" value="HIS37430.1"/>
    <property type="molecule type" value="Genomic_DNA"/>
</dbReference>
<proteinExistence type="predicted"/>
<evidence type="ECO:0000313" key="1">
    <source>
        <dbReference type="EMBL" id="HIS37430.1"/>
    </source>
</evidence>
<gene>
    <name evidence="1" type="ORF">IAC10_12555</name>
</gene>
<evidence type="ECO:0000313" key="2">
    <source>
        <dbReference type="Proteomes" id="UP000823928"/>
    </source>
</evidence>
<reference evidence="1" key="2">
    <citation type="journal article" date="2021" name="PeerJ">
        <title>Extensive microbial diversity within the chicken gut microbiome revealed by metagenomics and culture.</title>
        <authorList>
            <person name="Gilroy R."/>
            <person name="Ravi A."/>
            <person name="Getino M."/>
            <person name="Pursley I."/>
            <person name="Horton D.L."/>
            <person name="Alikhan N.F."/>
            <person name="Baker D."/>
            <person name="Gharbi K."/>
            <person name="Hall N."/>
            <person name="Watson M."/>
            <person name="Adriaenssens E.M."/>
            <person name="Foster-Nyarko E."/>
            <person name="Jarju S."/>
            <person name="Secka A."/>
            <person name="Antonio M."/>
            <person name="Oren A."/>
            <person name="Chaudhuri R.R."/>
            <person name="La Ragione R."/>
            <person name="Hildebrand F."/>
            <person name="Pallen M.J."/>
        </authorList>
    </citation>
    <scope>NUCLEOTIDE SEQUENCE</scope>
    <source>
        <strain evidence="1">6276</strain>
    </source>
</reference>
<accession>A0A9D1JPN7</accession>
<reference evidence="1" key="1">
    <citation type="submission" date="2020-10" db="EMBL/GenBank/DDBJ databases">
        <authorList>
            <person name="Gilroy R."/>
        </authorList>
    </citation>
    <scope>NUCLEOTIDE SEQUENCE</scope>
    <source>
        <strain evidence="1">6276</strain>
    </source>
</reference>
<comment type="caution">
    <text evidence="1">The sequence shown here is derived from an EMBL/GenBank/DDBJ whole genome shotgun (WGS) entry which is preliminary data.</text>
</comment>
<name>A0A9D1JPN7_9BACT</name>
<dbReference type="Proteomes" id="UP000823928">
    <property type="component" value="Unassembled WGS sequence"/>
</dbReference>
<dbReference type="AlphaFoldDB" id="A0A9D1JPN7"/>
<sequence>MVKNNVQAYIAVVSFPTSIEELRDLTDNNYYMDMELIMLGKDVSYTAPKWAANGDIIFFYHAKSAIVKIRSLKKKALGQKDEDKLMEYLDLAEEIYKACGGSIFCIARVGDNPETIKDDRENLHWRSDVYAKVADYALLKNPISKDRFEKYIKLAQQRTITPVLGEDFENLKNLVLLDNDVPYLKNTHAVPIPLKDISPKNWLSVSYDYRRRFYLEMQFRKFYTDYFLKTLGDKRSIFSECICYKNGKQSGYADNCIFISGKYIPVEIKLNINTEKNLILQLEKYCHVERIKLDKEKEIDTDSSYQDNVLVIDVNGIYIYDHKSKNIRIIENLDNIKCEYDIRKLREAVKSILEV</sequence>
<organism evidence="1 2">
    <name type="scientific">Candidatus Scatousia excrementigallinarum</name>
    <dbReference type="NCBI Taxonomy" id="2840935"/>
    <lineage>
        <taxon>Bacteria</taxon>
        <taxon>Candidatus Scatousia</taxon>
    </lineage>
</organism>
<protein>
    <submittedName>
        <fullName evidence="1">Uncharacterized protein</fullName>
    </submittedName>
</protein>